<dbReference type="Pfam" id="PF12728">
    <property type="entry name" value="HTH_17"/>
    <property type="match status" value="1"/>
</dbReference>
<dbReference type="Proteomes" id="UP001183202">
    <property type="component" value="Unassembled WGS sequence"/>
</dbReference>
<comment type="caution">
    <text evidence="2">The sequence shown here is derived from an EMBL/GenBank/DDBJ whole genome shotgun (WGS) entry which is preliminary data.</text>
</comment>
<dbReference type="NCBIfam" id="TIGR01764">
    <property type="entry name" value="excise"/>
    <property type="match status" value="1"/>
</dbReference>
<dbReference type="RefSeq" id="WP_311559424.1">
    <property type="nucleotide sequence ID" value="NZ_JAVREJ010000023.1"/>
</dbReference>
<proteinExistence type="predicted"/>
<evidence type="ECO:0000259" key="1">
    <source>
        <dbReference type="Pfam" id="PF12728"/>
    </source>
</evidence>
<dbReference type="InterPro" id="IPR041657">
    <property type="entry name" value="HTH_17"/>
</dbReference>
<sequence length="97" mass="10428">MESQEHYSGKLTPGRAMRKARAVDAAPRFYSVSQVARMFGMSTMTVYRAIAAGEFPAIKVRGRLIVPASAIEAMADAAIADQTVVDAAGWVPEQVAR</sequence>
<organism evidence="2 3">
    <name type="scientific">Pseudonocardia charpentierae</name>
    <dbReference type="NCBI Taxonomy" id="3075545"/>
    <lineage>
        <taxon>Bacteria</taxon>
        <taxon>Bacillati</taxon>
        <taxon>Actinomycetota</taxon>
        <taxon>Actinomycetes</taxon>
        <taxon>Pseudonocardiales</taxon>
        <taxon>Pseudonocardiaceae</taxon>
        <taxon>Pseudonocardia</taxon>
    </lineage>
</organism>
<feature type="domain" description="Helix-turn-helix" evidence="1">
    <location>
        <begin position="29"/>
        <end position="75"/>
    </location>
</feature>
<name>A0ABU2NJY2_9PSEU</name>
<evidence type="ECO:0000313" key="3">
    <source>
        <dbReference type="Proteomes" id="UP001183202"/>
    </source>
</evidence>
<dbReference type="SUPFAM" id="SSF46955">
    <property type="entry name" value="Putative DNA-binding domain"/>
    <property type="match status" value="1"/>
</dbReference>
<dbReference type="InterPro" id="IPR009061">
    <property type="entry name" value="DNA-bd_dom_put_sf"/>
</dbReference>
<keyword evidence="3" id="KW-1185">Reference proteome</keyword>
<dbReference type="EMBL" id="JAVREJ010000023">
    <property type="protein sequence ID" value="MDT0352914.1"/>
    <property type="molecule type" value="Genomic_DNA"/>
</dbReference>
<accession>A0ABU2NJY2</accession>
<dbReference type="InterPro" id="IPR010093">
    <property type="entry name" value="SinI_DNA-bd"/>
</dbReference>
<evidence type="ECO:0000313" key="2">
    <source>
        <dbReference type="EMBL" id="MDT0352914.1"/>
    </source>
</evidence>
<reference evidence="3" key="1">
    <citation type="submission" date="2023-07" db="EMBL/GenBank/DDBJ databases">
        <title>30 novel species of actinomycetes from the DSMZ collection.</title>
        <authorList>
            <person name="Nouioui I."/>
        </authorList>
    </citation>
    <scope>NUCLEOTIDE SEQUENCE [LARGE SCALE GENOMIC DNA]</scope>
    <source>
        <strain evidence="3">DSM 45834</strain>
    </source>
</reference>
<gene>
    <name evidence="2" type="ORF">RM445_25670</name>
</gene>
<protein>
    <submittedName>
        <fullName evidence="2">Helix-turn-helix domain-containing protein</fullName>
    </submittedName>
</protein>